<dbReference type="EMBL" id="KV454538">
    <property type="protein sequence ID" value="ODV70399.1"/>
    <property type="molecule type" value="Genomic_DNA"/>
</dbReference>
<keyword evidence="2" id="KW-1185">Reference proteome</keyword>
<dbReference type="Pfam" id="PF11654">
    <property type="entry name" value="NCE101"/>
    <property type="match status" value="1"/>
</dbReference>
<proteinExistence type="predicted"/>
<name>A0A1E4RSZ9_9ASCO</name>
<dbReference type="RefSeq" id="XP_020079466.1">
    <property type="nucleotide sequence ID" value="XM_020220658.1"/>
</dbReference>
<reference evidence="2" key="1">
    <citation type="submission" date="2016-05" db="EMBL/GenBank/DDBJ databases">
        <title>Comparative genomics of biotechnologically important yeasts.</title>
        <authorList>
            <consortium name="DOE Joint Genome Institute"/>
            <person name="Riley R."/>
            <person name="Haridas S."/>
            <person name="Wolfe K.H."/>
            <person name="Lopes M.R."/>
            <person name="Hittinger C.T."/>
            <person name="Goker M."/>
            <person name="Salamov A."/>
            <person name="Wisecaver J."/>
            <person name="Long T.M."/>
            <person name="Aerts A.L."/>
            <person name="Barry K."/>
            <person name="Choi C."/>
            <person name="Clum A."/>
            <person name="Coughlan A.Y."/>
            <person name="Deshpande S."/>
            <person name="Douglass A.P."/>
            <person name="Hanson S.J."/>
            <person name="Klenk H.-P."/>
            <person name="Labutti K."/>
            <person name="Lapidus A."/>
            <person name="Lindquist E."/>
            <person name="Lipzen A."/>
            <person name="Meier-Kolthoff J.P."/>
            <person name="Ohm R.A."/>
            <person name="Otillar R.P."/>
            <person name="Pangilinan J."/>
            <person name="Peng Y."/>
            <person name="Rokas A."/>
            <person name="Rosa C.A."/>
            <person name="Scheuner C."/>
            <person name="Sibirny A.A."/>
            <person name="Slot J.C."/>
            <person name="Stielow J.B."/>
            <person name="Sun H."/>
            <person name="Kurtzman C.P."/>
            <person name="Blackwell M."/>
            <person name="Grigoriev I.V."/>
            <person name="Jeffries T.W."/>
        </authorList>
    </citation>
    <scope>NUCLEOTIDE SEQUENCE [LARGE SCALE GENOMIC DNA]</scope>
    <source>
        <strain evidence="2">NRRL Y-1933</strain>
    </source>
</reference>
<dbReference type="PANTHER" id="PTHR28011:SF1">
    <property type="entry name" value="NON-CLASSICAL EXPORT PROTEIN 1"/>
    <property type="match status" value="1"/>
</dbReference>
<dbReference type="GO" id="GO:0009306">
    <property type="term" value="P:protein secretion"/>
    <property type="evidence" value="ECO:0007669"/>
    <property type="project" value="EnsemblFungi"/>
</dbReference>
<dbReference type="PANTHER" id="PTHR28011">
    <property type="entry name" value="NON-CLASSICAL EXPORT PROTEIN 1"/>
    <property type="match status" value="1"/>
</dbReference>
<evidence type="ECO:0008006" key="3">
    <source>
        <dbReference type="Google" id="ProtNLM"/>
    </source>
</evidence>
<dbReference type="GeneID" id="30995208"/>
<sequence length="51" mass="5871">MIQYPYLISRVSDPLLALSIGVAAYYVYERRAGRPDGHRLNDLLSRKYGKN</sequence>
<dbReference type="InterPro" id="IPR024242">
    <property type="entry name" value="NCE101"/>
</dbReference>
<evidence type="ECO:0000313" key="1">
    <source>
        <dbReference type="EMBL" id="ODV70399.1"/>
    </source>
</evidence>
<evidence type="ECO:0000313" key="2">
    <source>
        <dbReference type="Proteomes" id="UP000095085"/>
    </source>
</evidence>
<organism evidence="1 2">
    <name type="scientific">Hyphopichia burtonii NRRL Y-1933</name>
    <dbReference type="NCBI Taxonomy" id="984485"/>
    <lineage>
        <taxon>Eukaryota</taxon>
        <taxon>Fungi</taxon>
        <taxon>Dikarya</taxon>
        <taxon>Ascomycota</taxon>
        <taxon>Saccharomycotina</taxon>
        <taxon>Pichiomycetes</taxon>
        <taxon>Debaryomycetaceae</taxon>
        <taxon>Hyphopichia</taxon>
    </lineage>
</organism>
<dbReference type="STRING" id="984485.A0A1E4RSZ9"/>
<dbReference type="OrthoDB" id="2155101at2759"/>
<accession>A0A1E4RSZ9</accession>
<gene>
    <name evidence="1" type="ORF">HYPBUDRAFT_151742</name>
</gene>
<dbReference type="AlphaFoldDB" id="A0A1E4RSZ9"/>
<protein>
    <recommendedName>
        <fullName evidence="3">Non-classical export protein 1</fullName>
    </recommendedName>
</protein>
<dbReference type="Proteomes" id="UP000095085">
    <property type="component" value="Unassembled WGS sequence"/>
</dbReference>